<dbReference type="KEGG" id="fse:DI487_10325"/>
<dbReference type="Proteomes" id="UP000245429">
    <property type="component" value="Chromosome"/>
</dbReference>
<organism evidence="1 2">
    <name type="scientific">Flavobacterium sediminis</name>
    <dbReference type="NCBI Taxonomy" id="2201181"/>
    <lineage>
        <taxon>Bacteria</taxon>
        <taxon>Pseudomonadati</taxon>
        <taxon>Bacteroidota</taxon>
        <taxon>Flavobacteriia</taxon>
        <taxon>Flavobacteriales</taxon>
        <taxon>Flavobacteriaceae</taxon>
        <taxon>Flavobacterium</taxon>
    </lineage>
</organism>
<dbReference type="OrthoDB" id="7068172at2"/>
<accession>A0A2U8QVL6</accession>
<evidence type="ECO:0000313" key="1">
    <source>
        <dbReference type="EMBL" id="AWM14208.1"/>
    </source>
</evidence>
<sequence>MAKLFRDAVDKIKPLLTEEIFKIPIEQKGSNSFPTFLKEELDKYAKVFEKTINPIIEEYVEFESLEKGIILNKIKQFSNSLLESINLHYQGKVLESIEIFNNSLKEILFEEINTSDKIAAGRKFYRARKDNESHFTSADLFHIKFEDRIHVTTKRYSIPGFPALYLGESTYVCWEEFDRTKFRSLWFSKFKNTVDLKIILIERLEDFLTEIEKVSKDFQLTFILRYLVTFPLSIACSIKVKNTKANFKPEYVIPQLLLQYVSKDDNFDGIKFPSTKINYSKLKNVPSYNFVFPIKTNKEKGYCDFLTSAFELTEPTSLEIEEVIDNPHNQNTVHGYTTYNEEKHFEIIEGLKTVYDSSAFGKIEKRLNVRDCKKISNE</sequence>
<keyword evidence="2" id="KW-1185">Reference proteome</keyword>
<reference evidence="1 2" key="1">
    <citation type="submission" date="2018-05" db="EMBL/GenBank/DDBJ databases">
        <title>Flavobacterium sp. MEBiC07310.</title>
        <authorList>
            <person name="Baek K."/>
        </authorList>
    </citation>
    <scope>NUCLEOTIDE SEQUENCE [LARGE SCALE GENOMIC DNA]</scope>
    <source>
        <strain evidence="1 2">MEBiC07310</strain>
    </source>
</reference>
<gene>
    <name evidence="1" type="ORF">DI487_10325</name>
</gene>
<dbReference type="AlphaFoldDB" id="A0A2U8QVL6"/>
<protein>
    <recommendedName>
        <fullName evidence="3">RES domain-containing protein</fullName>
    </recommendedName>
</protein>
<name>A0A2U8QVL6_9FLAO</name>
<proteinExistence type="predicted"/>
<dbReference type="RefSeq" id="WP_109569568.1">
    <property type="nucleotide sequence ID" value="NZ_CP029463.1"/>
</dbReference>
<evidence type="ECO:0000313" key="2">
    <source>
        <dbReference type="Proteomes" id="UP000245429"/>
    </source>
</evidence>
<evidence type="ECO:0008006" key="3">
    <source>
        <dbReference type="Google" id="ProtNLM"/>
    </source>
</evidence>
<dbReference type="EMBL" id="CP029463">
    <property type="protein sequence ID" value="AWM14208.1"/>
    <property type="molecule type" value="Genomic_DNA"/>
</dbReference>